<dbReference type="Pfam" id="PF08241">
    <property type="entry name" value="Methyltransf_11"/>
    <property type="match status" value="1"/>
</dbReference>
<protein>
    <recommendedName>
        <fullName evidence="1">Methyltransferase type 11 domain-containing protein</fullName>
    </recommendedName>
</protein>
<dbReference type="Proteomes" id="UP000287188">
    <property type="component" value="Unassembled WGS sequence"/>
</dbReference>
<gene>
    <name evidence="2" type="ORF">KDK_31410</name>
</gene>
<proteinExistence type="predicted"/>
<name>A0A402AJP5_9CHLR</name>
<feature type="domain" description="Methyltransferase type 11" evidence="1">
    <location>
        <begin position="49"/>
        <end position="145"/>
    </location>
</feature>
<dbReference type="RefSeq" id="WP_126551230.1">
    <property type="nucleotide sequence ID" value="NZ_BIFS01000001.1"/>
</dbReference>
<dbReference type="SUPFAM" id="SSF53335">
    <property type="entry name" value="S-adenosyl-L-methionine-dependent methyltransferases"/>
    <property type="match status" value="1"/>
</dbReference>
<dbReference type="Gene3D" id="3.40.50.150">
    <property type="entry name" value="Vaccinia Virus protein VP39"/>
    <property type="match status" value="1"/>
</dbReference>
<dbReference type="InterPro" id="IPR029063">
    <property type="entry name" value="SAM-dependent_MTases_sf"/>
</dbReference>
<dbReference type="AlphaFoldDB" id="A0A402AJP5"/>
<dbReference type="GO" id="GO:0008757">
    <property type="term" value="F:S-adenosylmethionine-dependent methyltransferase activity"/>
    <property type="evidence" value="ECO:0007669"/>
    <property type="project" value="InterPro"/>
</dbReference>
<evidence type="ECO:0000259" key="1">
    <source>
        <dbReference type="Pfam" id="PF08241"/>
    </source>
</evidence>
<keyword evidence="3" id="KW-1185">Reference proteome</keyword>
<dbReference type="EMBL" id="BIFS01000001">
    <property type="protein sequence ID" value="GCE19341.1"/>
    <property type="molecule type" value="Genomic_DNA"/>
</dbReference>
<dbReference type="PANTHER" id="PTHR43591:SF24">
    <property type="entry name" value="2-METHOXY-6-POLYPRENYL-1,4-BENZOQUINOL METHYLASE, MITOCHONDRIAL"/>
    <property type="match status" value="1"/>
</dbReference>
<dbReference type="OrthoDB" id="156058at2"/>
<reference evidence="3" key="1">
    <citation type="submission" date="2018-12" db="EMBL/GenBank/DDBJ databases">
        <title>Tengunoibacter tsumagoiensis gen. nov., sp. nov., Dictyobacter kobayashii sp. nov., D. alpinus sp. nov., and D. joshuensis sp. nov. and description of Dictyobacteraceae fam. nov. within the order Ktedonobacterales isolated from Tengu-no-mugimeshi.</title>
        <authorList>
            <person name="Wang C.M."/>
            <person name="Zheng Y."/>
            <person name="Sakai Y."/>
            <person name="Toyoda A."/>
            <person name="Minakuchi Y."/>
            <person name="Abe K."/>
            <person name="Yokota A."/>
            <person name="Yabe S."/>
        </authorList>
    </citation>
    <scope>NUCLEOTIDE SEQUENCE [LARGE SCALE GENOMIC DNA]</scope>
    <source>
        <strain evidence="3">Uno11</strain>
    </source>
</reference>
<accession>A0A402AJP5</accession>
<dbReference type="PANTHER" id="PTHR43591">
    <property type="entry name" value="METHYLTRANSFERASE"/>
    <property type="match status" value="1"/>
</dbReference>
<dbReference type="CDD" id="cd02440">
    <property type="entry name" value="AdoMet_MTases"/>
    <property type="match status" value="1"/>
</dbReference>
<evidence type="ECO:0000313" key="2">
    <source>
        <dbReference type="EMBL" id="GCE19341.1"/>
    </source>
</evidence>
<sequence length="245" mass="27477">MTPNLRKLLFETLYKNRYLYRFASTVPFAGQWRVWQGLVLTRLRGHDVLELGCGLGDLLADMLEAGYMCRAIEHSPEMVAAARDTLHRRHAGPASWVIQGSAQSLPFSANTFDTVVSTFPSEYIYDPDTIAEVERVLRPGGRLIIVEGAHLQPVGYLQPFLVLIHLLIYGPRSLSSGIRNHTQSTTTTTVDDEAFTTEELPGMPFGSLIPLEQSGLHRRSQRVRSRRWQVFITLGEKAAAAKNEQ</sequence>
<evidence type="ECO:0000313" key="3">
    <source>
        <dbReference type="Proteomes" id="UP000287188"/>
    </source>
</evidence>
<dbReference type="InterPro" id="IPR013216">
    <property type="entry name" value="Methyltransf_11"/>
</dbReference>
<organism evidence="2 3">
    <name type="scientific">Dictyobacter kobayashii</name>
    <dbReference type="NCBI Taxonomy" id="2014872"/>
    <lineage>
        <taxon>Bacteria</taxon>
        <taxon>Bacillati</taxon>
        <taxon>Chloroflexota</taxon>
        <taxon>Ktedonobacteria</taxon>
        <taxon>Ktedonobacterales</taxon>
        <taxon>Dictyobacteraceae</taxon>
        <taxon>Dictyobacter</taxon>
    </lineage>
</organism>
<comment type="caution">
    <text evidence="2">The sequence shown here is derived from an EMBL/GenBank/DDBJ whole genome shotgun (WGS) entry which is preliminary data.</text>
</comment>